<protein>
    <submittedName>
        <fullName evidence="2">Uncharacterized protein</fullName>
    </submittedName>
</protein>
<proteinExistence type="predicted"/>
<evidence type="ECO:0000313" key="2">
    <source>
        <dbReference type="WBParaSite" id="SRDH1_59450.1"/>
    </source>
</evidence>
<reference evidence="2" key="2">
    <citation type="submission" date="2023-11" db="UniProtKB">
        <authorList>
            <consortium name="WormBaseParasite"/>
        </authorList>
    </citation>
    <scope>IDENTIFICATION</scope>
</reference>
<dbReference type="AlphaFoldDB" id="A0AA85FSD2"/>
<sequence>MALTSDQFQLLIQRQEQRFRKSQLDFIDKLHAKLLNHPCFGSETEVDAIISKLRTELENSYRTNEYAGESLNESIQSNNLSAAVIHDQPSNPVLPVSETCPVHGPSLINPENGRANNELSYSQKVNVLQNAHEIAAVPAHEETGNKSSSIWNTVAPNEINHDTENVSNESNDQNSVIVLPDLDYFDDSYVSVEFSYKN</sequence>
<reference evidence="1" key="1">
    <citation type="submission" date="2022-06" db="EMBL/GenBank/DDBJ databases">
        <authorList>
            <person name="Berger JAMES D."/>
            <person name="Berger JAMES D."/>
        </authorList>
    </citation>
    <scope>NUCLEOTIDE SEQUENCE [LARGE SCALE GENOMIC DNA]</scope>
</reference>
<keyword evidence="1" id="KW-1185">Reference proteome</keyword>
<name>A0AA85FSD2_9TREM</name>
<evidence type="ECO:0000313" key="1">
    <source>
        <dbReference type="Proteomes" id="UP000050792"/>
    </source>
</evidence>
<accession>A0AA85FSD2</accession>
<organism evidence="1 2">
    <name type="scientific">Schistosoma rodhaini</name>
    <dbReference type="NCBI Taxonomy" id="6188"/>
    <lineage>
        <taxon>Eukaryota</taxon>
        <taxon>Metazoa</taxon>
        <taxon>Spiralia</taxon>
        <taxon>Lophotrochozoa</taxon>
        <taxon>Platyhelminthes</taxon>
        <taxon>Trematoda</taxon>
        <taxon>Digenea</taxon>
        <taxon>Strigeidida</taxon>
        <taxon>Schistosomatoidea</taxon>
        <taxon>Schistosomatidae</taxon>
        <taxon>Schistosoma</taxon>
    </lineage>
</organism>
<dbReference type="WBParaSite" id="SRDH1_59450.1">
    <property type="protein sequence ID" value="SRDH1_59450.1"/>
    <property type="gene ID" value="SRDH1_59450"/>
</dbReference>
<dbReference type="Proteomes" id="UP000050792">
    <property type="component" value="Unassembled WGS sequence"/>
</dbReference>